<proteinExistence type="predicted"/>
<reference evidence="3" key="1">
    <citation type="submission" date="2014-04" db="EMBL/GenBank/DDBJ databases">
        <title>Evolutionary Origins and Diversification of the Mycorrhizal Mutualists.</title>
        <authorList>
            <consortium name="DOE Joint Genome Institute"/>
            <consortium name="Mycorrhizal Genomics Consortium"/>
            <person name="Kohler A."/>
            <person name="Kuo A."/>
            <person name="Nagy L.G."/>
            <person name="Floudas D."/>
            <person name="Copeland A."/>
            <person name="Barry K.W."/>
            <person name="Cichocki N."/>
            <person name="Veneault-Fourrey C."/>
            <person name="LaButti K."/>
            <person name="Lindquist E.A."/>
            <person name="Lipzen A."/>
            <person name="Lundell T."/>
            <person name="Morin E."/>
            <person name="Murat C."/>
            <person name="Riley R."/>
            <person name="Ohm R."/>
            <person name="Sun H."/>
            <person name="Tunlid A."/>
            <person name="Henrissat B."/>
            <person name="Grigoriev I.V."/>
            <person name="Hibbett D.S."/>
            <person name="Martin F."/>
        </authorList>
    </citation>
    <scope>NUCLEOTIDE SEQUENCE [LARGE SCALE GENOMIC DNA]</scope>
    <source>
        <strain evidence="3">FD-334 SS-4</strain>
    </source>
</reference>
<evidence type="ECO:0000313" key="2">
    <source>
        <dbReference type="EMBL" id="KJA22781.1"/>
    </source>
</evidence>
<dbReference type="OMA" id="NWVNWRG"/>
<protein>
    <recommendedName>
        <fullName evidence="4">Retrotransposon Copia-like N-terminal domain-containing protein</fullName>
    </recommendedName>
</protein>
<organism evidence="2 3">
    <name type="scientific">Hypholoma sublateritium (strain FD-334 SS-4)</name>
    <dbReference type="NCBI Taxonomy" id="945553"/>
    <lineage>
        <taxon>Eukaryota</taxon>
        <taxon>Fungi</taxon>
        <taxon>Dikarya</taxon>
        <taxon>Basidiomycota</taxon>
        <taxon>Agaricomycotina</taxon>
        <taxon>Agaricomycetes</taxon>
        <taxon>Agaricomycetidae</taxon>
        <taxon>Agaricales</taxon>
        <taxon>Agaricineae</taxon>
        <taxon>Strophariaceae</taxon>
        <taxon>Hypholoma</taxon>
    </lineage>
</organism>
<name>A0A0D2P250_HYPSF</name>
<evidence type="ECO:0000313" key="3">
    <source>
        <dbReference type="Proteomes" id="UP000054270"/>
    </source>
</evidence>
<sequence>MSHNSTNTPPKMPDEDKFDGVNWIPWSKWIKITSRLRGAHGYLDGTIPRPAEPAKPSDSESPEAADVALPPESTEWMSTKPSVNEWILRDAWIMGLLLYNTKNPIGLGMNLDGTGAEAWKSLEDQ</sequence>
<keyword evidence="3" id="KW-1185">Reference proteome</keyword>
<gene>
    <name evidence="2" type="ORF">HYPSUDRAFT_138696</name>
</gene>
<dbReference type="AlphaFoldDB" id="A0A0D2P250"/>
<dbReference type="Proteomes" id="UP000054270">
    <property type="component" value="Unassembled WGS sequence"/>
</dbReference>
<evidence type="ECO:0000256" key="1">
    <source>
        <dbReference type="SAM" id="MobiDB-lite"/>
    </source>
</evidence>
<feature type="region of interest" description="Disordered" evidence="1">
    <location>
        <begin position="42"/>
        <end position="76"/>
    </location>
</feature>
<accession>A0A0D2P250</accession>
<dbReference type="OrthoDB" id="3054003at2759"/>
<dbReference type="EMBL" id="KN817547">
    <property type="protein sequence ID" value="KJA22781.1"/>
    <property type="molecule type" value="Genomic_DNA"/>
</dbReference>
<evidence type="ECO:0008006" key="4">
    <source>
        <dbReference type="Google" id="ProtNLM"/>
    </source>
</evidence>
<feature type="non-terminal residue" evidence="2">
    <location>
        <position position="125"/>
    </location>
</feature>
<feature type="region of interest" description="Disordered" evidence="1">
    <location>
        <begin position="1"/>
        <end position="20"/>
    </location>
</feature>